<dbReference type="Pfam" id="PF11188">
    <property type="entry name" value="DUF2975"/>
    <property type="match status" value="1"/>
</dbReference>
<comment type="caution">
    <text evidence="2">The sequence shown here is derived from an EMBL/GenBank/DDBJ whole genome shotgun (WGS) entry which is preliminary data.</text>
</comment>
<feature type="transmembrane region" description="Helical" evidence="1">
    <location>
        <begin position="12"/>
        <end position="40"/>
    </location>
</feature>
<proteinExistence type="predicted"/>
<dbReference type="Proteomes" id="UP001595615">
    <property type="component" value="Unassembled WGS sequence"/>
</dbReference>
<feature type="transmembrane region" description="Helical" evidence="1">
    <location>
        <begin position="129"/>
        <end position="151"/>
    </location>
</feature>
<keyword evidence="1" id="KW-1133">Transmembrane helix</keyword>
<sequence length="168" mass="17044">MQVGRIKAGCTGAMVALPLLMIAYWTGMSAAAISTAWLPWVDPVPVDTTKRILGALACAIPIGIAVVALLQLRRLADAVGRGDGFGIGAVRATSGIAASLAALGVALVVTWMLVPLALTFDAGPGNRHIVIGIDAGTLLALAGAAFAAIMARLLAAARQMAEEQAFTV</sequence>
<accession>A0ABV7X8D6</accession>
<gene>
    <name evidence="2" type="ORF">ACFOMD_02705</name>
</gene>
<feature type="transmembrane region" description="Helical" evidence="1">
    <location>
        <begin position="52"/>
        <end position="72"/>
    </location>
</feature>
<evidence type="ECO:0000313" key="3">
    <source>
        <dbReference type="Proteomes" id="UP001595615"/>
    </source>
</evidence>
<protein>
    <submittedName>
        <fullName evidence="2">DUF2975 domain-containing protein</fullName>
    </submittedName>
</protein>
<feature type="transmembrane region" description="Helical" evidence="1">
    <location>
        <begin position="93"/>
        <end position="117"/>
    </location>
</feature>
<keyword evidence="1" id="KW-0472">Membrane</keyword>
<reference evidence="3" key="1">
    <citation type="journal article" date="2019" name="Int. J. Syst. Evol. Microbiol.">
        <title>The Global Catalogue of Microorganisms (GCM) 10K type strain sequencing project: providing services to taxonomists for standard genome sequencing and annotation.</title>
        <authorList>
            <consortium name="The Broad Institute Genomics Platform"/>
            <consortium name="The Broad Institute Genome Sequencing Center for Infectious Disease"/>
            <person name="Wu L."/>
            <person name="Ma J."/>
        </authorList>
    </citation>
    <scope>NUCLEOTIDE SEQUENCE [LARGE SCALE GENOMIC DNA]</scope>
    <source>
        <strain evidence="3">KCTC 42644</strain>
    </source>
</reference>
<keyword evidence="3" id="KW-1185">Reference proteome</keyword>
<dbReference type="RefSeq" id="WP_380856414.1">
    <property type="nucleotide sequence ID" value="NZ_JBHRXV010000001.1"/>
</dbReference>
<evidence type="ECO:0000313" key="2">
    <source>
        <dbReference type="EMBL" id="MFC3711463.1"/>
    </source>
</evidence>
<dbReference type="InterPro" id="IPR021354">
    <property type="entry name" value="DUF2975"/>
</dbReference>
<name>A0ABV7X8D6_9SPHN</name>
<dbReference type="EMBL" id="JBHRXV010000001">
    <property type="protein sequence ID" value="MFC3711463.1"/>
    <property type="molecule type" value="Genomic_DNA"/>
</dbReference>
<organism evidence="2 3">
    <name type="scientific">Sphingoaurantiacus capsulatus</name>
    <dbReference type="NCBI Taxonomy" id="1771310"/>
    <lineage>
        <taxon>Bacteria</taxon>
        <taxon>Pseudomonadati</taxon>
        <taxon>Pseudomonadota</taxon>
        <taxon>Alphaproteobacteria</taxon>
        <taxon>Sphingomonadales</taxon>
        <taxon>Sphingosinicellaceae</taxon>
        <taxon>Sphingoaurantiacus</taxon>
    </lineage>
</organism>
<evidence type="ECO:0000256" key="1">
    <source>
        <dbReference type="SAM" id="Phobius"/>
    </source>
</evidence>
<keyword evidence="1" id="KW-0812">Transmembrane</keyword>